<feature type="transmembrane region" description="Helical" evidence="1">
    <location>
        <begin position="45"/>
        <end position="64"/>
    </location>
</feature>
<evidence type="ECO:0000313" key="3">
    <source>
        <dbReference type="Proteomes" id="UP000605201"/>
    </source>
</evidence>
<organism evidence="2 3">
    <name type="scientific">Candidatus Desulfatibia vada</name>
    <dbReference type="NCBI Taxonomy" id="2841696"/>
    <lineage>
        <taxon>Bacteria</taxon>
        <taxon>Pseudomonadati</taxon>
        <taxon>Thermodesulfobacteriota</taxon>
        <taxon>Desulfobacteria</taxon>
        <taxon>Desulfobacterales</taxon>
        <taxon>Desulfobacterales incertae sedis</taxon>
        <taxon>Candidatus Desulfatibia</taxon>
    </lineage>
</organism>
<protein>
    <submittedName>
        <fullName evidence="2">HupE/UreJ family protein</fullName>
    </submittedName>
</protein>
<sequence length="130" mass="13439">MKKRPAAWLVGGLLGLQIGREVSLPVVNTLSFLVVGILVSADRKLPLWLVAGMALVLGMLHGVLNGSAIEQAGGGALSLMGIATAVFMLVAIVAALVVSLRAAWARVAVRVAGSWIAAIGLLMLGWVYRG</sequence>
<gene>
    <name evidence="2" type="ORF">H8D96_06755</name>
</gene>
<reference evidence="2 3" key="1">
    <citation type="submission" date="2020-08" db="EMBL/GenBank/DDBJ databases">
        <title>Bridging the membrane lipid divide: bacteria of the FCB group superphylum have the potential to synthesize archaeal ether lipids.</title>
        <authorList>
            <person name="Villanueva L."/>
            <person name="Von Meijenfeldt F.A.B."/>
            <person name="Westbye A.B."/>
            <person name="Yadav S."/>
            <person name="Hopmans E.C."/>
            <person name="Dutilh B.E."/>
            <person name="Sinninghe Damste J.S."/>
        </authorList>
    </citation>
    <scope>NUCLEOTIDE SEQUENCE [LARGE SCALE GENOMIC DNA]</scope>
    <source>
        <strain evidence="2">NIOZ-UU17</strain>
    </source>
</reference>
<keyword evidence="1" id="KW-1133">Transmembrane helix</keyword>
<proteinExistence type="predicted"/>
<dbReference type="InterPro" id="IPR007038">
    <property type="entry name" value="HupE_UreJ"/>
</dbReference>
<dbReference type="Pfam" id="PF04955">
    <property type="entry name" value="HupE_UreJ"/>
    <property type="match status" value="1"/>
</dbReference>
<name>A0A8J6NXC2_9BACT</name>
<accession>A0A8J6NXC2</accession>
<feature type="transmembrane region" description="Helical" evidence="1">
    <location>
        <begin position="76"/>
        <end position="101"/>
    </location>
</feature>
<dbReference type="Proteomes" id="UP000605201">
    <property type="component" value="Unassembled WGS sequence"/>
</dbReference>
<keyword evidence="1" id="KW-0472">Membrane</keyword>
<feature type="transmembrane region" description="Helical" evidence="1">
    <location>
        <begin position="107"/>
        <end position="128"/>
    </location>
</feature>
<evidence type="ECO:0000313" key="2">
    <source>
        <dbReference type="EMBL" id="MBC8431604.1"/>
    </source>
</evidence>
<comment type="caution">
    <text evidence="2">The sequence shown here is derived from an EMBL/GenBank/DDBJ whole genome shotgun (WGS) entry which is preliminary data.</text>
</comment>
<keyword evidence="1" id="KW-0812">Transmembrane</keyword>
<dbReference type="AlphaFoldDB" id="A0A8J6NXC2"/>
<dbReference type="EMBL" id="JACNIG010000157">
    <property type="protein sequence ID" value="MBC8431604.1"/>
    <property type="molecule type" value="Genomic_DNA"/>
</dbReference>
<evidence type="ECO:0000256" key="1">
    <source>
        <dbReference type="SAM" id="Phobius"/>
    </source>
</evidence>